<reference evidence="1 2" key="1">
    <citation type="submission" date="2016-05" db="EMBL/GenBank/DDBJ databases">
        <title>Genome sequencing reveals origins of a unique bacterial endosymbiosis in the earliest lineages of terrestrial Fungi.</title>
        <authorList>
            <consortium name="DOE Joint Genome Institute"/>
            <person name="Uehling J."/>
            <person name="Gryganskyi A."/>
            <person name="Hameed K."/>
            <person name="Tschaplinski T."/>
            <person name="Misztal P."/>
            <person name="Wu S."/>
            <person name="Desiro A."/>
            <person name="Vande Pol N."/>
            <person name="Du Z.-Y."/>
            <person name="Zienkiewicz A."/>
            <person name="Zienkiewicz K."/>
            <person name="Morin E."/>
            <person name="Tisserant E."/>
            <person name="Splivallo R."/>
            <person name="Hainaut M."/>
            <person name="Henrissat B."/>
            <person name="Ohm R."/>
            <person name="Kuo A."/>
            <person name="Yan J."/>
            <person name="Lipzen A."/>
            <person name="Nolan M."/>
            <person name="Labutti K."/>
            <person name="Barry K."/>
            <person name="Goldstein A."/>
            <person name="Labbe J."/>
            <person name="Schadt C."/>
            <person name="Tuskan G."/>
            <person name="Grigoriev I."/>
            <person name="Martin F."/>
            <person name="Vilgalys R."/>
            <person name="Bonito G."/>
        </authorList>
    </citation>
    <scope>NUCLEOTIDE SEQUENCE [LARGE SCALE GENOMIC DNA]</scope>
    <source>
        <strain evidence="1 2">AG-77</strain>
    </source>
</reference>
<dbReference type="OrthoDB" id="2422799at2759"/>
<protein>
    <submittedName>
        <fullName evidence="1">Uncharacterized protein</fullName>
    </submittedName>
</protein>
<dbReference type="AlphaFoldDB" id="A0A197JBZ2"/>
<organism evidence="1 2">
    <name type="scientific">Linnemannia elongata AG-77</name>
    <dbReference type="NCBI Taxonomy" id="1314771"/>
    <lineage>
        <taxon>Eukaryota</taxon>
        <taxon>Fungi</taxon>
        <taxon>Fungi incertae sedis</taxon>
        <taxon>Mucoromycota</taxon>
        <taxon>Mortierellomycotina</taxon>
        <taxon>Mortierellomycetes</taxon>
        <taxon>Mortierellales</taxon>
        <taxon>Mortierellaceae</taxon>
        <taxon>Linnemannia</taxon>
    </lineage>
</organism>
<accession>A0A197JBZ2</accession>
<proteinExistence type="predicted"/>
<dbReference type="EMBL" id="KV442340">
    <property type="protein sequence ID" value="OAQ21989.1"/>
    <property type="molecule type" value="Genomic_DNA"/>
</dbReference>
<gene>
    <name evidence="1" type="ORF">K457DRAFT_131547</name>
</gene>
<evidence type="ECO:0000313" key="2">
    <source>
        <dbReference type="Proteomes" id="UP000078512"/>
    </source>
</evidence>
<sequence>MGRLGWHLVPPHEPKAMVTKKRCNGIHVIHVSRLATSGESSHAVMGPEPQHHRVTLRMSIRDYKKLVQISAIADEMKKDKDFRKATRDIISTTYTNPDVPISVDTLVGMLSRLPTMEVNISRPHTKRSAPKTMYFTDPQPTSRGVKALYKATKDVMGDKPLRYNQVKQTCPSDVRTMFYTYVNTKGLVNEETREIAIDKLLHSLAPKILDGVTSVKRRDSSRIWHICSEIRGVTP</sequence>
<name>A0A197JBZ2_9FUNG</name>
<evidence type="ECO:0000313" key="1">
    <source>
        <dbReference type="EMBL" id="OAQ21989.1"/>
    </source>
</evidence>
<dbReference type="Proteomes" id="UP000078512">
    <property type="component" value="Unassembled WGS sequence"/>
</dbReference>
<keyword evidence="2" id="KW-1185">Reference proteome</keyword>